<dbReference type="GO" id="GO:0046933">
    <property type="term" value="F:proton-transporting ATP synthase activity, rotational mechanism"/>
    <property type="evidence" value="ECO:0007669"/>
    <property type="project" value="InterPro"/>
</dbReference>
<comment type="similarity">
    <text evidence="2">Belongs to the ATPase alpha/beta chains family.</text>
</comment>
<accession>A0A6A8LQ72</accession>
<dbReference type="InterPro" id="IPR005294">
    <property type="entry name" value="ATP_synth_F1_asu"/>
</dbReference>
<evidence type="ECO:0000256" key="10">
    <source>
        <dbReference type="ARBA" id="ARBA00023310"/>
    </source>
</evidence>
<feature type="non-terminal residue" evidence="12">
    <location>
        <position position="92"/>
    </location>
</feature>
<evidence type="ECO:0000256" key="9">
    <source>
        <dbReference type="ARBA" id="ARBA00023196"/>
    </source>
</evidence>
<dbReference type="InterPro" id="IPR036121">
    <property type="entry name" value="ATPase_F1/V1/A1_a/bsu_N_sf"/>
</dbReference>
<evidence type="ECO:0000256" key="5">
    <source>
        <dbReference type="ARBA" id="ARBA00022840"/>
    </source>
</evidence>
<comment type="caution">
    <text evidence="12">The sequence shown here is derived from an EMBL/GenBank/DDBJ whole genome shotgun (WGS) entry which is preliminary data.</text>
</comment>
<gene>
    <name evidence="12" type="ORF">GKC34_04440</name>
</gene>
<dbReference type="CDD" id="cd18116">
    <property type="entry name" value="ATP-synt_F1_alpha_N"/>
    <property type="match status" value="1"/>
</dbReference>
<keyword evidence="3" id="KW-0813">Transport</keyword>
<dbReference type="EMBL" id="WKKZ01000127">
    <property type="protein sequence ID" value="MSE05092.1"/>
    <property type="molecule type" value="Genomic_DNA"/>
</dbReference>
<dbReference type="FunFam" id="2.40.30.20:FF:000001">
    <property type="entry name" value="ATP synthase subunit alpha"/>
    <property type="match status" value="1"/>
</dbReference>
<dbReference type="PANTHER" id="PTHR48082">
    <property type="entry name" value="ATP SYNTHASE SUBUNIT ALPHA, MITOCHONDRIAL"/>
    <property type="match status" value="1"/>
</dbReference>
<dbReference type="Pfam" id="PF02874">
    <property type="entry name" value="ATP-synt_ab_N"/>
    <property type="match status" value="1"/>
</dbReference>
<keyword evidence="10" id="KW-0066">ATP synthesis</keyword>
<dbReference type="GO" id="GO:0045259">
    <property type="term" value="C:proton-transporting ATP synthase complex"/>
    <property type="evidence" value="ECO:0007669"/>
    <property type="project" value="UniProtKB-KW"/>
</dbReference>
<evidence type="ECO:0000256" key="3">
    <source>
        <dbReference type="ARBA" id="ARBA00022448"/>
    </source>
</evidence>
<dbReference type="Gene3D" id="2.40.30.20">
    <property type="match status" value="1"/>
</dbReference>
<dbReference type="InterPro" id="IPR004100">
    <property type="entry name" value="ATPase_F1/V1/A1_a/bsu_N"/>
</dbReference>
<keyword evidence="7" id="KW-0406">Ion transport</keyword>
<keyword evidence="5" id="KW-0067">ATP-binding</keyword>
<keyword evidence="9" id="KW-0139">CF(1)</keyword>
<dbReference type="PANTHER" id="PTHR48082:SF2">
    <property type="entry name" value="ATP SYNTHASE SUBUNIT ALPHA, MITOCHONDRIAL"/>
    <property type="match status" value="1"/>
</dbReference>
<comment type="function">
    <text evidence="1">Produces ATP from ADP in the presence of a proton gradient across the membrane. The alpha chain is a regulatory subunit.</text>
</comment>
<keyword evidence="4" id="KW-0547">Nucleotide-binding</keyword>
<dbReference type="AlphaFoldDB" id="A0A6A8LQ72"/>
<proteinExistence type="inferred from homology"/>
<reference evidence="12 13" key="1">
    <citation type="submission" date="2019-11" db="EMBL/GenBank/DDBJ databases">
        <title>Draft Genome Sequence of Plant Growth-Promoting Rhizosphere-Associated Bacteria.</title>
        <authorList>
            <person name="Vasilyev I.Y."/>
            <person name="Radchenko V."/>
            <person name="Ilnitskaya E.V."/>
        </authorList>
    </citation>
    <scope>NUCLEOTIDE SEQUENCE [LARGE SCALE GENOMIC DNA]</scope>
    <source>
        <strain evidence="12 13">VRA_1sq_f</strain>
    </source>
</reference>
<sequence>MSIKAEEISALIKQQLANYQDELTVDEVGTVTYVGDGIARANGLDNALAGELVEFDDGTYGMAQNLESNDVGIIILGSFKGIREGDTVKRTG</sequence>
<keyword evidence="8" id="KW-0472">Membrane</keyword>
<evidence type="ECO:0000259" key="11">
    <source>
        <dbReference type="Pfam" id="PF02874"/>
    </source>
</evidence>
<dbReference type="GO" id="GO:0005524">
    <property type="term" value="F:ATP binding"/>
    <property type="evidence" value="ECO:0007669"/>
    <property type="project" value="UniProtKB-KW"/>
</dbReference>
<protein>
    <submittedName>
        <fullName evidence="12">F0F1 ATP synthase subunit alpha</fullName>
    </submittedName>
</protein>
<dbReference type="SUPFAM" id="SSF50615">
    <property type="entry name" value="N-terminal domain of alpha and beta subunits of F1 ATP synthase"/>
    <property type="match status" value="1"/>
</dbReference>
<organism evidence="12 13">
    <name type="scientific">Ligilactobacillus salivarius</name>
    <dbReference type="NCBI Taxonomy" id="1624"/>
    <lineage>
        <taxon>Bacteria</taxon>
        <taxon>Bacillati</taxon>
        <taxon>Bacillota</taxon>
        <taxon>Bacilli</taxon>
        <taxon>Lactobacillales</taxon>
        <taxon>Lactobacillaceae</taxon>
        <taxon>Ligilactobacillus</taxon>
    </lineage>
</organism>
<dbReference type="GO" id="GO:0043531">
    <property type="term" value="F:ADP binding"/>
    <property type="evidence" value="ECO:0007669"/>
    <property type="project" value="TreeGrafter"/>
</dbReference>
<dbReference type="Proteomes" id="UP000437575">
    <property type="component" value="Unassembled WGS sequence"/>
</dbReference>
<evidence type="ECO:0000256" key="6">
    <source>
        <dbReference type="ARBA" id="ARBA00022967"/>
    </source>
</evidence>
<evidence type="ECO:0000256" key="8">
    <source>
        <dbReference type="ARBA" id="ARBA00023136"/>
    </source>
</evidence>
<evidence type="ECO:0000256" key="2">
    <source>
        <dbReference type="ARBA" id="ARBA00008936"/>
    </source>
</evidence>
<evidence type="ECO:0000256" key="1">
    <source>
        <dbReference type="ARBA" id="ARBA00003784"/>
    </source>
</evidence>
<evidence type="ECO:0000256" key="7">
    <source>
        <dbReference type="ARBA" id="ARBA00023065"/>
    </source>
</evidence>
<evidence type="ECO:0000313" key="13">
    <source>
        <dbReference type="Proteomes" id="UP000437575"/>
    </source>
</evidence>
<keyword evidence="6" id="KW-1278">Translocase</keyword>
<evidence type="ECO:0000256" key="4">
    <source>
        <dbReference type="ARBA" id="ARBA00022741"/>
    </source>
</evidence>
<feature type="domain" description="ATPase F1/V1/A1 complex alpha/beta subunit N-terminal" evidence="11">
    <location>
        <begin position="26"/>
        <end position="92"/>
    </location>
</feature>
<dbReference type="InterPro" id="IPR023366">
    <property type="entry name" value="ATP_synth_asu-like_sf"/>
</dbReference>
<evidence type="ECO:0000313" key="12">
    <source>
        <dbReference type="EMBL" id="MSE05092.1"/>
    </source>
</evidence>
<name>A0A6A8LQ72_9LACO</name>